<reference evidence="2" key="1">
    <citation type="submission" date="2021-06" db="EMBL/GenBank/DDBJ databases">
        <authorList>
            <person name="Kallberg Y."/>
            <person name="Tangrot J."/>
            <person name="Rosling A."/>
        </authorList>
    </citation>
    <scope>NUCLEOTIDE SEQUENCE</scope>
    <source>
        <strain evidence="2">IN212</strain>
    </source>
</reference>
<dbReference type="EMBL" id="CAJVPZ010080693">
    <property type="protein sequence ID" value="CAG8807931.1"/>
    <property type="molecule type" value="Genomic_DNA"/>
</dbReference>
<dbReference type="AlphaFoldDB" id="A0A9N9K506"/>
<keyword evidence="3" id="KW-1185">Reference proteome</keyword>
<evidence type="ECO:0000313" key="2">
    <source>
        <dbReference type="EMBL" id="CAG8807931.1"/>
    </source>
</evidence>
<protein>
    <submittedName>
        <fullName evidence="2">7183_t:CDS:1</fullName>
    </submittedName>
</protein>
<gene>
    <name evidence="2" type="ORF">RFULGI_LOCUS18430</name>
</gene>
<comment type="caution">
    <text evidence="2">The sequence shown here is derived from an EMBL/GenBank/DDBJ whole genome shotgun (WGS) entry which is preliminary data.</text>
</comment>
<evidence type="ECO:0000313" key="3">
    <source>
        <dbReference type="Proteomes" id="UP000789396"/>
    </source>
</evidence>
<organism evidence="2 3">
    <name type="scientific">Racocetra fulgida</name>
    <dbReference type="NCBI Taxonomy" id="60492"/>
    <lineage>
        <taxon>Eukaryota</taxon>
        <taxon>Fungi</taxon>
        <taxon>Fungi incertae sedis</taxon>
        <taxon>Mucoromycota</taxon>
        <taxon>Glomeromycotina</taxon>
        <taxon>Glomeromycetes</taxon>
        <taxon>Diversisporales</taxon>
        <taxon>Gigasporaceae</taxon>
        <taxon>Racocetra</taxon>
    </lineage>
</organism>
<dbReference type="Pfam" id="PF07707">
    <property type="entry name" value="BACK"/>
    <property type="match status" value="1"/>
</dbReference>
<accession>A0A9N9K506</accession>
<sequence length="174" mass="20386">RLLDRVNDYLISKHAEFLKKDPGQILQITFKYESCSKLRDYCLKTISESPEILFSSPDFLSLDKSIFLLLLERDELKMENIDIWKYMLTWGVAQLSNTFTINHVSHDISRLKDLLQNIDIFSLKNLLQDLIPLIKWLEIPSAAFWKNVVPFKELFPEDLLWAIIGCHLDPTDES</sequence>
<evidence type="ECO:0000259" key="1">
    <source>
        <dbReference type="Pfam" id="PF07707"/>
    </source>
</evidence>
<dbReference type="OrthoDB" id="25620at2759"/>
<name>A0A9N9K506_9GLOM</name>
<feature type="domain" description="BACK" evidence="1">
    <location>
        <begin position="31"/>
        <end position="90"/>
    </location>
</feature>
<dbReference type="Gene3D" id="1.25.40.420">
    <property type="match status" value="1"/>
</dbReference>
<dbReference type="Proteomes" id="UP000789396">
    <property type="component" value="Unassembled WGS sequence"/>
</dbReference>
<proteinExistence type="predicted"/>
<feature type="non-terminal residue" evidence="2">
    <location>
        <position position="1"/>
    </location>
</feature>
<feature type="non-terminal residue" evidence="2">
    <location>
        <position position="174"/>
    </location>
</feature>
<dbReference type="InterPro" id="IPR011705">
    <property type="entry name" value="BACK"/>
</dbReference>